<accession>A0A941ETU9</accession>
<organism evidence="1 2">
    <name type="scientific">Actinospica durhamensis</name>
    <dbReference type="NCBI Taxonomy" id="1508375"/>
    <lineage>
        <taxon>Bacteria</taxon>
        <taxon>Bacillati</taxon>
        <taxon>Actinomycetota</taxon>
        <taxon>Actinomycetes</taxon>
        <taxon>Catenulisporales</taxon>
        <taxon>Actinospicaceae</taxon>
        <taxon>Actinospica</taxon>
    </lineage>
</organism>
<protein>
    <submittedName>
        <fullName evidence="1">Uncharacterized protein</fullName>
    </submittedName>
</protein>
<sequence>MPDPLVSALHAAHRAGSRLPDVELRRAELARAVRRRWNSFTHRHPAPAPDTLAARVEDLARGLLTRFAAHAGARPGVEISECRDLARRLAAVLGERP</sequence>
<keyword evidence="2" id="KW-1185">Reference proteome</keyword>
<evidence type="ECO:0000313" key="1">
    <source>
        <dbReference type="EMBL" id="MBR7837196.1"/>
    </source>
</evidence>
<gene>
    <name evidence="1" type="ORF">KDL01_28220</name>
</gene>
<reference evidence="1" key="1">
    <citation type="submission" date="2021-04" db="EMBL/GenBank/DDBJ databases">
        <title>Genome based classification of Actinospica acidithermotolerans sp. nov., an actinobacterium isolated from an Indonesian hot spring.</title>
        <authorList>
            <person name="Kusuma A.B."/>
            <person name="Putra K.E."/>
            <person name="Nafisah S."/>
            <person name="Loh J."/>
            <person name="Nouioui I."/>
            <person name="Goodfellow M."/>
        </authorList>
    </citation>
    <scope>NUCLEOTIDE SEQUENCE</scope>
    <source>
        <strain evidence="1">CSCA 57</strain>
    </source>
</reference>
<dbReference type="AlphaFoldDB" id="A0A941ETU9"/>
<comment type="caution">
    <text evidence="1">The sequence shown here is derived from an EMBL/GenBank/DDBJ whole genome shotgun (WGS) entry which is preliminary data.</text>
</comment>
<proteinExistence type="predicted"/>
<evidence type="ECO:0000313" key="2">
    <source>
        <dbReference type="Proteomes" id="UP000675781"/>
    </source>
</evidence>
<dbReference type="Proteomes" id="UP000675781">
    <property type="component" value="Unassembled WGS sequence"/>
</dbReference>
<name>A0A941ETU9_9ACTN</name>
<dbReference type="EMBL" id="JAGSOG010000187">
    <property type="protein sequence ID" value="MBR7837196.1"/>
    <property type="molecule type" value="Genomic_DNA"/>
</dbReference>